<evidence type="ECO:0000256" key="1">
    <source>
        <dbReference type="ARBA" id="ARBA00023002"/>
    </source>
</evidence>
<accession>A0ABT0NSN6</accession>
<dbReference type="InterPro" id="IPR042098">
    <property type="entry name" value="TauD-like_sf"/>
</dbReference>
<sequence>MPDGGRSFGEHTRHSAAVLRRRRPEDDPRTGRGHACTVRHRREPGDTAVWDNRAVAHLRPADLHRTDHRRRLYRVPALGDRPVSDRTVSGPGPSPYAAHRSGPSPSRGTRLPQPCRPDAGQPGAGGGHTGRAMPVSGPAEDDRRAVT</sequence>
<comment type="caution">
    <text evidence="3">The sequence shown here is derived from an EMBL/GenBank/DDBJ whole genome shotgun (WGS) entry which is preliminary data.</text>
</comment>
<feature type="region of interest" description="Disordered" evidence="2">
    <location>
        <begin position="1"/>
        <end position="46"/>
    </location>
</feature>
<dbReference type="Gene3D" id="3.60.130.10">
    <property type="entry name" value="Clavaminate synthase-like"/>
    <property type="match status" value="1"/>
</dbReference>
<keyword evidence="3" id="KW-0223">Dioxygenase</keyword>
<keyword evidence="4" id="KW-1185">Reference proteome</keyword>
<gene>
    <name evidence="3" type="ORF">M4438_13210</name>
</gene>
<reference evidence="3 4" key="1">
    <citation type="submission" date="2022-05" db="EMBL/GenBank/DDBJ databases">
        <title>Genome Resource of Streptomyces lavenduligriseus GA1-1, a Strain with Broad-Spectrum Antifungal Activity against Phytopathogenic Fungi.</title>
        <authorList>
            <person name="Qi D."/>
        </authorList>
    </citation>
    <scope>NUCLEOTIDE SEQUENCE [LARGE SCALE GENOMIC DNA]</scope>
    <source>
        <strain evidence="3 4">GA1-1</strain>
    </source>
</reference>
<proteinExistence type="predicted"/>
<dbReference type="Proteomes" id="UP001202052">
    <property type="component" value="Unassembled WGS sequence"/>
</dbReference>
<organism evidence="3 4">
    <name type="scientific">Streptomyces lavenduligriseus</name>
    <dbReference type="NCBI Taxonomy" id="67315"/>
    <lineage>
        <taxon>Bacteria</taxon>
        <taxon>Bacillati</taxon>
        <taxon>Actinomycetota</taxon>
        <taxon>Actinomycetes</taxon>
        <taxon>Kitasatosporales</taxon>
        <taxon>Streptomycetaceae</taxon>
        <taxon>Streptomyces</taxon>
    </lineage>
</organism>
<dbReference type="EMBL" id="JAMCCK010000018">
    <property type="protein sequence ID" value="MCL3994469.1"/>
    <property type="molecule type" value="Genomic_DNA"/>
</dbReference>
<keyword evidence="1" id="KW-0560">Oxidoreductase</keyword>
<dbReference type="SUPFAM" id="SSF51197">
    <property type="entry name" value="Clavaminate synthase-like"/>
    <property type="match status" value="1"/>
</dbReference>
<protein>
    <submittedName>
        <fullName evidence="3">TauD/TfdA family dioxygenase</fullName>
    </submittedName>
</protein>
<dbReference type="GO" id="GO:0051213">
    <property type="term" value="F:dioxygenase activity"/>
    <property type="evidence" value="ECO:0007669"/>
    <property type="project" value="UniProtKB-KW"/>
</dbReference>
<evidence type="ECO:0000313" key="3">
    <source>
        <dbReference type="EMBL" id="MCL3994469.1"/>
    </source>
</evidence>
<name>A0ABT0NSN6_9ACTN</name>
<evidence type="ECO:0000256" key="2">
    <source>
        <dbReference type="SAM" id="MobiDB-lite"/>
    </source>
</evidence>
<evidence type="ECO:0000313" key="4">
    <source>
        <dbReference type="Proteomes" id="UP001202052"/>
    </source>
</evidence>
<feature type="region of interest" description="Disordered" evidence="2">
    <location>
        <begin position="61"/>
        <end position="147"/>
    </location>
</feature>